<evidence type="ECO:0000313" key="3">
    <source>
        <dbReference type="Proteomes" id="UP001519309"/>
    </source>
</evidence>
<protein>
    <submittedName>
        <fullName evidence="2">Enzyme related to lactoylglutathione lyase</fullName>
    </submittedName>
</protein>
<name>A0ABS4M2I7_9ACTN</name>
<feature type="region of interest" description="Disordered" evidence="1">
    <location>
        <begin position="1"/>
        <end position="25"/>
    </location>
</feature>
<keyword evidence="3" id="KW-1185">Reference proteome</keyword>
<dbReference type="RefSeq" id="WP_257785110.1">
    <property type="nucleotide sequence ID" value="NZ_CP016279.1"/>
</dbReference>
<reference evidence="2 3" key="1">
    <citation type="submission" date="2021-03" db="EMBL/GenBank/DDBJ databases">
        <title>Genomic Encyclopedia of Type Strains, Phase IV (KMG-IV): sequencing the most valuable type-strain genomes for metagenomic binning, comparative biology and taxonomic classification.</title>
        <authorList>
            <person name="Goeker M."/>
        </authorList>
    </citation>
    <scope>NUCLEOTIDE SEQUENCE [LARGE SCALE GENOMIC DNA]</scope>
    <source>
        <strain evidence="2 3">DSM 40499</strain>
    </source>
</reference>
<dbReference type="Proteomes" id="UP001519309">
    <property type="component" value="Unassembled WGS sequence"/>
</dbReference>
<keyword evidence="2" id="KW-0456">Lyase</keyword>
<accession>A0ABS4M2I7</accession>
<proteinExistence type="predicted"/>
<dbReference type="GO" id="GO:0016829">
    <property type="term" value="F:lyase activity"/>
    <property type="evidence" value="ECO:0007669"/>
    <property type="project" value="UniProtKB-KW"/>
</dbReference>
<dbReference type="EMBL" id="JAGGLP010000018">
    <property type="protein sequence ID" value="MBP2053850.1"/>
    <property type="molecule type" value="Genomic_DNA"/>
</dbReference>
<evidence type="ECO:0000313" key="2">
    <source>
        <dbReference type="EMBL" id="MBP2053850.1"/>
    </source>
</evidence>
<organism evidence="2 3">
    <name type="scientific">Streptomyces griseochromogenes</name>
    <dbReference type="NCBI Taxonomy" id="68214"/>
    <lineage>
        <taxon>Bacteria</taxon>
        <taxon>Bacillati</taxon>
        <taxon>Actinomycetota</taxon>
        <taxon>Actinomycetes</taxon>
        <taxon>Kitasatosporales</taxon>
        <taxon>Streptomycetaceae</taxon>
        <taxon>Streptomyces</taxon>
    </lineage>
</organism>
<dbReference type="Gene3D" id="3.10.180.10">
    <property type="entry name" value="2,3-Dihydroxybiphenyl 1,2-Dioxygenase, domain 1"/>
    <property type="match status" value="1"/>
</dbReference>
<sequence>MIVEEHGGEVIDGPDQVPTGRNATVRHPGGVVLEYVEHTA</sequence>
<evidence type="ECO:0000256" key="1">
    <source>
        <dbReference type="SAM" id="MobiDB-lite"/>
    </source>
</evidence>
<gene>
    <name evidence="2" type="ORF">J2Z21_006852</name>
</gene>
<comment type="caution">
    <text evidence="2">The sequence shown here is derived from an EMBL/GenBank/DDBJ whole genome shotgun (WGS) entry which is preliminary data.</text>
</comment>
<dbReference type="InterPro" id="IPR029068">
    <property type="entry name" value="Glyas_Bleomycin-R_OHBP_Dase"/>
</dbReference>
<dbReference type="SUPFAM" id="SSF54593">
    <property type="entry name" value="Glyoxalase/Bleomycin resistance protein/Dihydroxybiphenyl dioxygenase"/>
    <property type="match status" value="1"/>
</dbReference>